<feature type="non-terminal residue" evidence="2">
    <location>
        <position position="53"/>
    </location>
</feature>
<keyword evidence="3" id="KW-1185">Reference proteome</keyword>
<gene>
    <name evidence="2" type="ORF">PACLA_8A075431</name>
</gene>
<dbReference type="Proteomes" id="UP001152795">
    <property type="component" value="Unassembled WGS sequence"/>
</dbReference>
<feature type="region of interest" description="Disordered" evidence="1">
    <location>
        <begin position="1"/>
        <end position="33"/>
    </location>
</feature>
<accession>A0A6S7LD92</accession>
<dbReference type="AlphaFoldDB" id="A0A6S7LD92"/>
<name>A0A6S7LD92_PARCT</name>
<dbReference type="EMBL" id="CACRXK020016908">
    <property type="protein sequence ID" value="CAB4030489.1"/>
    <property type="molecule type" value="Genomic_DNA"/>
</dbReference>
<organism evidence="2 3">
    <name type="scientific">Paramuricea clavata</name>
    <name type="common">Red gorgonian</name>
    <name type="synonym">Violescent sea-whip</name>
    <dbReference type="NCBI Taxonomy" id="317549"/>
    <lineage>
        <taxon>Eukaryota</taxon>
        <taxon>Metazoa</taxon>
        <taxon>Cnidaria</taxon>
        <taxon>Anthozoa</taxon>
        <taxon>Octocorallia</taxon>
        <taxon>Malacalcyonacea</taxon>
        <taxon>Plexauridae</taxon>
        <taxon>Paramuricea</taxon>
    </lineage>
</organism>
<comment type="caution">
    <text evidence="2">The sequence shown here is derived from an EMBL/GenBank/DDBJ whole genome shotgun (WGS) entry which is preliminary data.</text>
</comment>
<evidence type="ECO:0000313" key="2">
    <source>
        <dbReference type="EMBL" id="CAB4030489.1"/>
    </source>
</evidence>
<proteinExistence type="predicted"/>
<evidence type="ECO:0000256" key="1">
    <source>
        <dbReference type="SAM" id="MobiDB-lite"/>
    </source>
</evidence>
<feature type="compositionally biased region" description="Basic and acidic residues" evidence="1">
    <location>
        <begin position="22"/>
        <end position="33"/>
    </location>
</feature>
<reference evidence="2" key="1">
    <citation type="submission" date="2020-04" db="EMBL/GenBank/DDBJ databases">
        <authorList>
            <person name="Alioto T."/>
            <person name="Alioto T."/>
            <person name="Gomez Garrido J."/>
        </authorList>
    </citation>
    <scope>NUCLEOTIDE SEQUENCE</scope>
    <source>
        <strain evidence="2">A484AB</strain>
    </source>
</reference>
<protein>
    <submittedName>
        <fullName evidence="2">Uncharacterized protein</fullName>
    </submittedName>
</protein>
<evidence type="ECO:0000313" key="3">
    <source>
        <dbReference type="Proteomes" id="UP001152795"/>
    </source>
</evidence>
<sequence length="53" mass="6146">MANEDEFKKNQKFMAAKRTRKTERNKLGKGKDRLVPEKLTIQRLLAQVKGSSQ</sequence>